<keyword evidence="2" id="KW-0472">Membrane</keyword>
<comment type="caution">
    <text evidence="5">The sequence shown here is derived from an EMBL/GenBank/DDBJ whole genome shotgun (WGS) entry which is preliminary data.</text>
</comment>
<keyword evidence="3" id="KW-0732">Signal</keyword>
<sequence>MRRLRTALAALLAAVGLVALAGCMKVDMDMTLSEDDTVSGSMVMAISNQLAETMGMEPGQLWDQAGGELQQDLPEGATQEPYSDDEYTGSEFTFTDAPIENFSGGGAEDLSITREGDEYVVTGTMDLSEGADQLGSMPDGVKDSFDVRIAVTFPGPVGETNGTVDGNTVVWTPQLGETTEIQARGAAEAGSSFPWWLVGLVVGVLVLALVVVLVVRSRRSGAAATAPQAGPGAGPGAAFGAAPMADPGTTPGSGTGPTAEEQVFGTRPASAPEPTAPPAAAPAPTTGPVPEPLEPGPAPEPTEPGPGQDGGTGPVPEPLEPAEPRPATEPTAPVPPSEPAEPVQPTEPPTRPVEPHDPTRPVDPTTPETPSPETPSPETPERRPTDPPQGA</sequence>
<feature type="compositionally biased region" description="Low complexity" evidence="1">
    <location>
        <begin position="238"/>
        <end position="258"/>
    </location>
</feature>
<organism evidence="5 6">
    <name type="scientific">Isoptericola cucumis</name>
    <dbReference type="NCBI Taxonomy" id="1776856"/>
    <lineage>
        <taxon>Bacteria</taxon>
        <taxon>Bacillati</taxon>
        <taxon>Actinomycetota</taxon>
        <taxon>Actinomycetes</taxon>
        <taxon>Micrococcales</taxon>
        <taxon>Promicromonosporaceae</taxon>
        <taxon>Isoptericola</taxon>
    </lineage>
</organism>
<evidence type="ECO:0000256" key="2">
    <source>
        <dbReference type="SAM" id="Phobius"/>
    </source>
</evidence>
<feature type="compositionally biased region" description="Pro residues" evidence="1">
    <location>
        <begin position="274"/>
        <end position="304"/>
    </location>
</feature>
<keyword evidence="2" id="KW-1133">Transmembrane helix</keyword>
<dbReference type="Proteomes" id="UP000632535">
    <property type="component" value="Unassembled WGS sequence"/>
</dbReference>
<feature type="signal peptide" evidence="3">
    <location>
        <begin position="1"/>
        <end position="21"/>
    </location>
</feature>
<evidence type="ECO:0000256" key="3">
    <source>
        <dbReference type="SAM" id="SignalP"/>
    </source>
</evidence>
<dbReference type="EMBL" id="BMDG01000001">
    <property type="protein sequence ID" value="GGI04924.1"/>
    <property type="molecule type" value="Genomic_DNA"/>
</dbReference>
<evidence type="ECO:0000313" key="6">
    <source>
        <dbReference type="Proteomes" id="UP000632535"/>
    </source>
</evidence>
<dbReference type="InterPro" id="IPR053807">
    <property type="entry name" value="LppM"/>
</dbReference>
<dbReference type="PROSITE" id="PS51257">
    <property type="entry name" value="PROKAR_LIPOPROTEIN"/>
    <property type="match status" value="1"/>
</dbReference>
<feature type="compositionally biased region" description="Pro residues" evidence="1">
    <location>
        <begin position="367"/>
        <end position="378"/>
    </location>
</feature>
<feature type="chain" id="PRO_5047203070" description="LppM domain-containing protein" evidence="3">
    <location>
        <begin position="22"/>
        <end position="391"/>
    </location>
</feature>
<feature type="domain" description="LppM" evidence="4">
    <location>
        <begin position="25"/>
        <end position="186"/>
    </location>
</feature>
<name>A0ABQ2B398_9MICO</name>
<evidence type="ECO:0000256" key="1">
    <source>
        <dbReference type="SAM" id="MobiDB-lite"/>
    </source>
</evidence>
<feature type="transmembrane region" description="Helical" evidence="2">
    <location>
        <begin position="193"/>
        <end position="215"/>
    </location>
</feature>
<accession>A0ABQ2B398</accession>
<feature type="compositionally biased region" description="Low complexity" evidence="1">
    <location>
        <begin position="221"/>
        <end position="230"/>
    </location>
</feature>
<feature type="region of interest" description="Disordered" evidence="1">
    <location>
        <begin position="221"/>
        <end position="391"/>
    </location>
</feature>
<keyword evidence="2" id="KW-0812">Transmembrane</keyword>
<evidence type="ECO:0000313" key="5">
    <source>
        <dbReference type="EMBL" id="GGI04924.1"/>
    </source>
</evidence>
<proteinExistence type="predicted"/>
<dbReference type="Pfam" id="PF21946">
    <property type="entry name" value="LppM"/>
    <property type="match status" value="1"/>
</dbReference>
<reference evidence="6" key="1">
    <citation type="journal article" date="2019" name="Int. J. Syst. Evol. Microbiol.">
        <title>The Global Catalogue of Microorganisms (GCM) 10K type strain sequencing project: providing services to taxonomists for standard genome sequencing and annotation.</title>
        <authorList>
            <consortium name="The Broad Institute Genomics Platform"/>
            <consortium name="The Broad Institute Genome Sequencing Center for Infectious Disease"/>
            <person name="Wu L."/>
            <person name="Ma J."/>
        </authorList>
    </citation>
    <scope>NUCLEOTIDE SEQUENCE [LARGE SCALE GENOMIC DNA]</scope>
    <source>
        <strain evidence="6">CCM 8653</strain>
    </source>
</reference>
<protein>
    <recommendedName>
        <fullName evidence="4">LppM domain-containing protein</fullName>
    </recommendedName>
</protein>
<keyword evidence="6" id="KW-1185">Reference proteome</keyword>
<evidence type="ECO:0000259" key="4">
    <source>
        <dbReference type="Pfam" id="PF21946"/>
    </source>
</evidence>
<gene>
    <name evidence="5" type="ORF">GCM10007368_03590</name>
</gene>